<organism evidence="2">
    <name type="scientific">freshwater metagenome</name>
    <dbReference type="NCBI Taxonomy" id="449393"/>
    <lineage>
        <taxon>unclassified sequences</taxon>
        <taxon>metagenomes</taxon>
        <taxon>ecological metagenomes</taxon>
    </lineage>
</organism>
<dbReference type="CDD" id="cd01948">
    <property type="entry name" value="EAL"/>
    <property type="match status" value="1"/>
</dbReference>
<dbReference type="SMART" id="SM00052">
    <property type="entry name" value="EAL"/>
    <property type="match status" value="1"/>
</dbReference>
<dbReference type="Pfam" id="PF00563">
    <property type="entry name" value="EAL"/>
    <property type="match status" value="1"/>
</dbReference>
<dbReference type="PANTHER" id="PTHR33121">
    <property type="entry name" value="CYCLIC DI-GMP PHOSPHODIESTERASE PDEF"/>
    <property type="match status" value="1"/>
</dbReference>
<accession>A0A6J7HH80</accession>
<dbReference type="PANTHER" id="PTHR33121:SF76">
    <property type="entry name" value="SIGNALING PROTEIN"/>
    <property type="match status" value="1"/>
</dbReference>
<dbReference type="SUPFAM" id="SSF141868">
    <property type="entry name" value="EAL domain-like"/>
    <property type="match status" value="1"/>
</dbReference>
<dbReference type="Gene3D" id="3.20.20.450">
    <property type="entry name" value="EAL domain"/>
    <property type="match status" value="1"/>
</dbReference>
<sequence>MQSLPRCARLQLRFSFTRWCGCGIVPSTRAASTPLRSTLLRSRRRVEAAIAGGGPDIVFQPIVRARDGVIEGYEALSRFPAGGGDTEAWFADAAQCGLGPVLDRSAAVKALGESARLPDGCFVAVNLSAATLLVDAALVDVLLDFGRRRSLVIELTEHAAQDDEDAVMAVLAEFRRGGVAVAVDDVGSGYAGMRQLVVLEPQIIKLDAFVVHGMKGNRVKSALAELVLEFARKTEARCVFEGIETDDDLEAAMSIGADLLQGFRVGRPATV</sequence>
<name>A0A6J7HH80_9ZZZZ</name>
<dbReference type="GO" id="GO:0071111">
    <property type="term" value="F:cyclic-guanylate-specific phosphodiesterase activity"/>
    <property type="evidence" value="ECO:0007669"/>
    <property type="project" value="InterPro"/>
</dbReference>
<dbReference type="InterPro" id="IPR001633">
    <property type="entry name" value="EAL_dom"/>
</dbReference>
<dbReference type="InterPro" id="IPR050706">
    <property type="entry name" value="Cyclic-di-GMP_PDE-like"/>
</dbReference>
<dbReference type="InterPro" id="IPR035919">
    <property type="entry name" value="EAL_sf"/>
</dbReference>
<proteinExistence type="predicted"/>
<feature type="domain" description="EAL" evidence="1">
    <location>
        <begin position="39"/>
        <end position="271"/>
    </location>
</feature>
<evidence type="ECO:0000259" key="1">
    <source>
        <dbReference type="PROSITE" id="PS50883"/>
    </source>
</evidence>
<reference evidence="2" key="1">
    <citation type="submission" date="2020-05" db="EMBL/GenBank/DDBJ databases">
        <authorList>
            <person name="Chiriac C."/>
            <person name="Salcher M."/>
            <person name="Ghai R."/>
            <person name="Kavagutti S V."/>
        </authorList>
    </citation>
    <scope>NUCLEOTIDE SEQUENCE</scope>
</reference>
<dbReference type="EMBL" id="CAFBLX010000312">
    <property type="protein sequence ID" value="CAB4915580.1"/>
    <property type="molecule type" value="Genomic_DNA"/>
</dbReference>
<gene>
    <name evidence="2" type="ORF">UFOPK3472_03299</name>
</gene>
<evidence type="ECO:0000313" key="2">
    <source>
        <dbReference type="EMBL" id="CAB4915580.1"/>
    </source>
</evidence>
<protein>
    <submittedName>
        <fullName evidence="2">Unannotated protein</fullName>
    </submittedName>
</protein>
<dbReference type="PROSITE" id="PS50883">
    <property type="entry name" value="EAL"/>
    <property type="match status" value="1"/>
</dbReference>
<dbReference type="AlphaFoldDB" id="A0A6J7HH80"/>